<sequence length="643" mass="71009">MHLRRTVTQDAADAVALTAPKFKPVTGGGDSPGGDSPGAGRWEADKTALEDARDAVAPVINAPPPRAPVGLPAKLKERWNALYDPASIAALNKRFKREKNPKGGKGESKVPAKDAKDEEAKARRARAIAALPTAPFKSRLQRELFALMDGYRDVVYTARKPPGSARKEPLGPDGSGGGGDDVMDAYLLHVVNHVMRTRTRITKNNESLLKRSKAKEIEMDDDLPRDQGFVRPTVLILVPMRNVAGRVVRRLLQMCPAAQGRADAVNKLDRFAEDFGDGDSDRRRGGGQWIPEDHKRLFRGNTDDHFRLGIKVTKASVRLYVDFFGSDVLVCSPLGLVTKLQESGKSAADFLASIELLVVDNADVLMMQNWQHVLTLFSSCNQLPKDQHGVDIMRVHETHLNGLARNLRQTIVLSSFPCAEINALVRNECANLAGRVRWKESFPGVLGWAARAVRNAGGLRQQFERLPDAASIADSDDVRFKHFTRRVLPRLRENPAPGALIFIRDYLDFVRVRNLLTAEDVSFAVTSEYTDQRDAARARSIFADGRKRVLLVTERAHFYFRRRIRGVREVHFYSLPDHAGFYAEMLGFLGDGDGRSAASTANAPSATAVFSRLDALTLERVCGSARAKKMLAPDANSTFIFTA</sequence>
<keyword evidence="3" id="KW-0539">Nucleus</keyword>
<dbReference type="KEGG" id="mis:MICPUN_82627"/>
<dbReference type="AlphaFoldDB" id="C1E7P4"/>
<dbReference type="GeneID" id="8244397"/>
<evidence type="ECO:0000256" key="4">
    <source>
        <dbReference type="SAM" id="MobiDB-lite"/>
    </source>
</evidence>
<gene>
    <name evidence="7" type="ORF">MICPUN_82627</name>
</gene>
<comment type="similarity">
    <text evidence="2">Belongs to the UTP25 family.</text>
</comment>
<evidence type="ECO:0000256" key="1">
    <source>
        <dbReference type="ARBA" id="ARBA00004604"/>
    </source>
</evidence>
<dbReference type="GO" id="GO:0032040">
    <property type="term" value="C:small-subunit processome"/>
    <property type="evidence" value="ECO:0007669"/>
    <property type="project" value="TreeGrafter"/>
</dbReference>
<proteinExistence type="inferred from homology"/>
<dbReference type="Pfam" id="PF22916">
    <property type="entry name" value="UTP25_NTPase-like"/>
    <property type="match status" value="1"/>
</dbReference>
<accession>C1E7P4</accession>
<dbReference type="GO" id="GO:0034511">
    <property type="term" value="F:U3 snoRNA binding"/>
    <property type="evidence" value="ECO:0007669"/>
    <property type="project" value="InterPro"/>
</dbReference>
<dbReference type="PANTHER" id="PTHR12933">
    <property type="entry name" value="ORF PROTEIN-RELATED"/>
    <property type="match status" value="1"/>
</dbReference>
<dbReference type="OMA" id="QDRGDTF"/>
<evidence type="ECO:0008006" key="9">
    <source>
        <dbReference type="Google" id="ProtNLM"/>
    </source>
</evidence>
<evidence type="ECO:0000256" key="2">
    <source>
        <dbReference type="ARBA" id="ARBA00009223"/>
    </source>
</evidence>
<dbReference type="RefSeq" id="XP_002503110.1">
    <property type="nucleotide sequence ID" value="XM_002503064.1"/>
</dbReference>
<dbReference type="InterPro" id="IPR027417">
    <property type="entry name" value="P-loop_NTPase"/>
</dbReference>
<feature type="region of interest" description="Disordered" evidence="4">
    <location>
        <begin position="94"/>
        <end position="119"/>
    </location>
</feature>
<evidence type="ECO:0000313" key="7">
    <source>
        <dbReference type="EMBL" id="ACO64368.1"/>
    </source>
</evidence>
<organism evidence="7 8">
    <name type="scientific">Micromonas commoda (strain RCC299 / NOUM17 / CCMP2709)</name>
    <name type="common">Picoplanktonic green alga</name>
    <dbReference type="NCBI Taxonomy" id="296587"/>
    <lineage>
        <taxon>Eukaryota</taxon>
        <taxon>Viridiplantae</taxon>
        <taxon>Chlorophyta</taxon>
        <taxon>Mamiellophyceae</taxon>
        <taxon>Mamiellales</taxon>
        <taxon>Mamiellaceae</taxon>
        <taxon>Micromonas</taxon>
    </lineage>
</organism>
<feature type="region of interest" description="Disordered" evidence="4">
    <location>
        <begin position="18"/>
        <end position="44"/>
    </location>
</feature>
<dbReference type="InParanoid" id="C1E7P4"/>
<dbReference type="GO" id="GO:0000462">
    <property type="term" value="P:maturation of SSU-rRNA from tricistronic rRNA transcript (SSU-rRNA, 5.8S rRNA, LSU-rRNA)"/>
    <property type="evidence" value="ECO:0007669"/>
    <property type="project" value="TreeGrafter"/>
</dbReference>
<dbReference type="STRING" id="296587.C1E7P4"/>
<dbReference type="Pfam" id="PF06862">
    <property type="entry name" value="Utp25_C"/>
    <property type="match status" value="1"/>
</dbReference>
<dbReference type="Gene3D" id="3.40.50.300">
    <property type="entry name" value="P-loop containing nucleotide triphosphate hydrolases"/>
    <property type="match status" value="1"/>
</dbReference>
<feature type="compositionally biased region" description="Basic and acidic residues" evidence="4">
    <location>
        <begin position="98"/>
        <end position="119"/>
    </location>
</feature>
<dbReference type="GO" id="GO:0019843">
    <property type="term" value="F:rRNA binding"/>
    <property type="evidence" value="ECO:0007669"/>
    <property type="project" value="TreeGrafter"/>
</dbReference>
<feature type="region of interest" description="Disordered" evidence="4">
    <location>
        <begin position="159"/>
        <end position="178"/>
    </location>
</feature>
<dbReference type="InterPro" id="IPR010678">
    <property type="entry name" value="UTP25"/>
</dbReference>
<dbReference type="EMBL" id="CP001327">
    <property type="protein sequence ID" value="ACO64368.1"/>
    <property type="molecule type" value="Genomic_DNA"/>
</dbReference>
<dbReference type="eggNOG" id="KOG2340">
    <property type="taxonomic scope" value="Eukaryota"/>
</dbReference>
<evidence type="ECO:0000313" key="8">
    <source>
        <dbReference type="Proteomes" id="UP000002009"/>
    </source>
</evidence>
<evidence type="ECO:0000256" key="3">
    <source>
        <dbReference type="ARBA" id="ARBA00023242"/>
    </source>
</evidence>
<dbReference type="InterPro" id="IPR053940">
    <property type="entry name" value="UTP25_NTPase-like"/>
</dbReference>
<keyword evidence="8" id="KW-1185">Reference proteome</keyword>
<dbReference type="InterPro" id="IPR053939">
    <property type="entry name" value="UTP25_C"/>
</dbReference>
<dbReference type="OrthoDB" id="10264378at2759"/>
<name>C1E7P4_MICCC</name>
<dbReference type="FunCoup" id="C1E7P4">
    <property type="interactions" value="1889"/>
</dbReference>
<feature type="domain" description="UTP25 NTP hydrolase-like" evidence="6">
    <location>
        <begin position="180"/>
        <end position="436"/>
    </location>
</feature>
<reference evidence="7 8" key="1">
    <citation type="journal article" date="2009" name="Science">
        <title>Green evolution and dynamic adaptations revealed by genomes of the marine picoeukaryotes Micromonas.</title>
        <authorList>
            <person name="Worden A.Z."/>
            <person name="Lee J.H."/>
            <person name="Mock T."/>
            <person name="Rouze P."/>
            <person name="Simmons M.P."/>
            <person name="Aerts A.L."/>
            <person name="Allen A.E."/>
            <person name="Cuvelier M.L."/>
            <person name="Derelle E."/>
            <person name="Everett M.V."/>
            <person name="Foulon E."/>
            <person name="Grimwood J."/>
            <person name="Gundlach H."/>
            <person name="Henrissat B."/>
            <person name="Napoli C."/>
            <person name="McDonald S.M."/>
            <person name="Parker M.S."/>
            <person name="Rombauts S."/>
            <person name="Salamov A."/>
            <person name="Von Dassow P."/>
            <person name="Badger J.H."/>
            <person name="Coutinho P.M."/>
            <person name="Demir E."/>
            <person name="Dubchak I."/>
            <person name="Gentemann C."/>
            <person name="Eikrem W."/>
            <person name="Gready J.E."/>
            <person name="John U."/>
            <person name="Lanier W."/>
            <person name="Lindquist E.A."/>
            <person name="Lucas S."/>
            <person name="Mayer K.F."/>
            <person name="Moreau H."/>
            <person name="Not F."/>
            <person name="Otillar R."/>
            <person name="Panaud O."/>
            <person name="Pangilinan J."/>
            <person name="Paulsen I."/>
            <person name="Piegu B."/>
            <person name="Poliakov A."/>
            <person name="Robbens S."/>
            <person name="Schmutz J."/>
            <person name="Toulza E."/>
            <person name="Wyss T."/>
            <person name="Zelensky A."/>
            <person name="Zhou K."/>
            <person name="Armbrust E.V."/>
            <person name="Bhattacharya D."/>
            <person name="Goodenough U.W."/>
            <person name="Van de Peer Y."/>
            <person name="Grigoriev I.V."/>
        </authorList>
    </citation>
    <scope>NUCLEOTIDE SEQUENCE [LARGE SCALE GENOMIC DNA]</scope>
    <source>
        <strain evidence="8">RCC299 / NOUM17</strain>
    </source>
</reference>
<evidence type="ECO:0000259" key="5">
    <source>
        <dbReference type="Pfam" id="PF06862"/>
    </source>
</evidence>
<feature type="compositionally biased region" description="Gly residues" evidence="4">
    <location>
        <begin position="26"/>
        <end position="37"/>
    </location>
</feature>
<evidence type="ECO:0000259" key="6">
    <source>
        <dbReference type="Pfam" id="PF22916"/>
    </source>
</evidence>
<comment type="subcellular location">
    <subcellularLocation>
        <location evidence="1">Nucleus</location>
        <location evidence="1">Nucleolus</location>
    </subcellularLocation>
</comment>
<feature type="domain" description="UTP25 C-terminal" evidence="5">
    <location>
        <begin position="458"/>
        <end position="639"/>
    </location>
</feature>
<dbReference type="Proteomes" id="UP000002009">
    <property type="component" value="Chromosome 6"/>
</dbReference>
<protein>
    <recommendedName>
        <fullName evidence="9">U3 small nucleolar RNA-associated protein 25</fullName>
    </recommendedName>
</protein>
<dbReference type="PANTHER" id="PTHR12933:SF0">
    <property type="entry name" value="U3 SMALL NUCLEOLAR RNA-ASSOCIATED PROTEIN 25 HOMOLOG"/>
    <property type="match status" value="1"/>
</dbReference>